<feature type="domain" description="4Fe-4S ferredoxin-type" evidence="7">
    <location>
        <begin position="23"/>
        <end position="55"/>
    </location>
</feature>
<proteinExistence type="predicted"/>
<dbReference type="EC" id="1.1.99.14" evidence="6"/>
<comment type="catalytic activity">
    <reaction evidence="6">
        <text>glycolate + A = glyoxylate + AH2</text>
        <dbReference type="Rhea" id="RHEA:21264"/>
        <dbReference type="ChEBI" id="CHEBI:13193"/>
        <dbReference type="ChEBI" id="CHEBI:17499"/>
        <dbReference type="ChEBI" id="CHEBI:29805"/>
        <dbReference type="ChEBI" id="CHEBI:36655"/>
        <dbReference type="EC" id="1.1.99.14"/>
    </reaction>
</comment>
<keyword evidence="6" id="KW-0813">Transport</keyword>
<evidence type="ECO:0000259" key="7">
    <source>
        <dbReference type="PROSITE" id="PS51379"/>
    </source>
</evidence>
<evidence type="ECO:0000256" key="3">
    <source>
        <dbReference type="ARBA" id="ARBA00022737"/>
    </source>
</evidence>
<dbReference type="InterPro" id="IPR012257">
    <property type="entry name" value="Glc_ox_4Fe-4S"/>
</dbReference>
<dbReference type="Gene3D" id="1.10.1060.10">
    <property type="entry name" value="Alpha-helical ferredoxin"/>
    <property type="match status" value="1"/>
</dbReference>
<dbReference type="GO" id="GO:0019154">
    <property type="term" value="F:glycolate dehydrogenase activity"/>
    <property type="evidence" value="ECO:0007669"/>
    <property type="project" value="UniProtKB-EC"/>
</dbReference>
<feature type="domain" description="4Fe-4S ferredoxin-type" evidence="7">
    <location>
        <begin position="77"/>
        <end position="106"/>
    </location>
</feature>
<dbReference type="PIRSF" id="PIRSF000139">
    <property type="entry name" value="Glc_ox_4Fe-4S"/>
    <property type="match status" value="1"/>
</dbReference>
<gene>
    <name evidence="8" type="ORF">HXX08_16615</name>
    <name evidence="9" type="ORF">OZ401_003004</name>
</gene>
<keyword evidence="1 6" id="KW-0004">4Fe-4S</keyword>
<evidence type="ECO:0000256" key="2">
    <source>
        <dbReference type="ARBA" id="ARBA00022723"/>
    </source>
</evidence>
<dbReference type="Pfam" id="PF02754">
    <property type="entry name" value="CCG"/>
    <property type="match status" value="2"/>
</dbReference>
<name>A0A8T7M5W7_9CHLR</name>
<evidence type="ECO:0000256" key="1">
    <source>
        <dbReference type="ARBA" id="ARBA00022485"/>
    </source>
</evidence>
<keyword evidence="5 6" id="KW-0411">Iron-sulfur</keyword>
<comment type="cofactor">
    <cofactor evidence="6">
        <name>[4Fe-4S] cluster</name>
        <dbReference type="ChEBI" id="CHEBI:49883"/>
    </cofactor>
    <text evidence="6">Binds 2 [4Fe-4S] clusters.</text>
</comment>
<dbReference type="EMBL" id="CP128400">
    <property type="protein sequence ID" value="WJW69396.1"/>
    <property type="molecule type" value="Genomic_DNA"/>
</dbReference>
<evidence type="ECO:0000256" key="6">
    <source>
        <dbReference type="PIRNR" id="PIRNR000139"/>
    </source>
</evidence>
<dbReference type="PROSITE" id="PS51379">
    <property type="entry name" value="4FE4S_FER_2"/>
    <property type="match status" value="2"/>
</dbReference>
<dbReference type="RefSeq" id="WP_341471284.1">
    <property type="nucleotide sequence ID" value="NZ_CP128400.1"/>
</dbReference>
<dbReference type="Pfam" id="PF13183">
    <property type="entry name" value="Fer4_8"/>
    <property type="match status" value="1"/>
</dbReference>
<evidence type="ECO:0000256" key="5">
    <source>
        <dbReference type="ARBA" id="ARBA00023014"/>
    </source>
</evidence>
<evidence type="ECO:0000313" key="10">
    <source>
        <dbReference type="Proteomes" id="UP000521676"/>
    </source>
</evidence>
<dbReference type="InterPro" id="IPR017896">
    <property type="entry name" value="4Fe4S_Fe-S-bd"/>
</dbReference>
<evidence type="ECO:0000313" key="11">
    <source>
        <dbReference type="Proteomes" id="UP001431572"/>
    </source>
</evidence>
<reference evidence="9" key="2">
    <citation type="journal article" date="2024" name="Nature">
        <title>Anoxygenic phototroph of the Chloroflexota uses a type I reaction centre.</title>
        <authorList>
            <person name="Tsuji J.M."/>
            <person name="Shaw N.A."/>
            <person name="Nagashima S."/>
            <person name="Venkiteswaran J.J."/>
            <person name="Schiff S.L."/>
            <person name="Watanabe T."/>
            <person name="Fukui M."/>
            <person name="Hanada S."/>
            <person name="Tank M."/>
            <person name="Neufeld J.D."/>
        </authorList>
    </citation>
    <scope>NUCLEOTIDE SEQUENCE</scope>
    <source>
        <strain evidence="9">L227-S17</strain>
    </source>
</reference>
<reference evidence="8 10" key="1">
    <citation type="submission" date="2020-06" db="EMBL/GenBank/DDBJ databases">
        <title>Anoxygenic phototrophic Chloroflexota member uses a Type I reaction center.</title>
        <authorList>
            <person name="Tsuji J.M."/>
            <person name="Shaw N.A."/>
            <person name="Nagashima S."/>
            <person name="Venkiteswaran J."/>
            <person name="Schiff S.L."/>
            <person name="Hanada S."/>
            <person name="Tank M."/>
            <person name="Neufeld J.D."/>
        </authorList>
    </citation>
    <scope>NUCLEOTIDE SEQUENCE [LARGE SCALE GENOMIC DNA]</scope>
    <source>
        <strain evidence="8">L227-S17</strain>
    </source>
</reference>
<dbReference type="InterPro" id="IPR004017">
    <property type="entry name" value="Cys_rich_dom"/>
</dbReference>
<dbReference type="PANTHER" id="PTHR32479">
    <property type="entry name" value="GLYCOLATE OXIDASE IRON-SULFUR SUBUNIT"/>
    <property type="match status" value="1"/>
</dbReference>
<dbReference type="SUPFAM" id="SSF46548">
    <property type="entry name" value="alpha-helical ferredoxin"/>
    <property type="match status" value="1"/>
</dbReference>
<dbReference type="PROSITE" id="PS00198">
    <property type="entry name" value="4FE4S_FER_1"/>
    <property type="match status" value="1"/>
</dbReference>
<keyword evidence="2 6" id="KW-0479">Metal-binding</keyword>
<dbReference type="AlphaFoldDB" id="A0A8T7M5W7"/>
<dbReference type="EMBL" id="JACATZ010000003">
    <property type="protein sequence ID" value="NWJ47484.1"/>
    <property type="molecule type" value="Genomic_DNA"/>
</dbReference>
<dbReference type="PANTHER" id="PTHR32479:SF17">
    <property type="entry name" value="GLYCOLATE OXIDASE IRON-SULFUR SUBUNIT"/>
    <property type="match status" value="1"/>
</dbReference>
<dbReference type="InterPro" id="IPR009051">
    <property type="entry name" value="Helical_ferredxn"/>
</dbReference>
<comment type="catalytic activity">
    <reaction evidence="6">
        <text>(R)-lactate + A = pyruvate + AH2</text>
        <dbReference type="Rhea" id="RHEA:15089"/>
        <dbReference type="ChEBI" id="CHEBI:13193"/>
        <dbReference type="ChEBI" id="CHEBI:15361"/>
        <dbReference type="ChEBI" id="CHEBI:16004"/>
        <dbReference type="ChEBI" id="CHEBI:17499"/>
    </reaction>
</comment>
<keyword evidence="11" id="KW-1185">Reference proteome</keyword>
<evidence type="ECO:0000256" key="4">
    <source>
        <dbReference type="ARBA" id="ARBA00023004"/>
    </source>
</evidence>
<dbReference type="GO" id="GO:0046872">
    <property type="term" value="F:metal ion binding"/>
    <property type="evidence" value="ECO:0007669"/>
    <property type="project" value="UniProtKB-UniRule"/>
</dbReference>
<accession>A0A8T7M5W7</accession>
<evidence type="ECO:0000313" key="9">
    <source>
        <dbReference type="EMBL" id="WJW69396.1"/>
    </source>
</evidence>
<keyword evidence="6" id="KW-0249">Electron transport</keyword>
<sequence>MKTVNKNAIAGESLSPYKGSPILDIITEKQLRTCVHCGLCLSFCPTYKATGLEMDSPRGRIYQIRGLASGEISADDPDLRKHLDLCLGCRACETACPSGVPYGSLLEAARAQLEPNSKTERAIRKVTLGFLFMRPWAMHSAGFGLRLYQKGGVQKAVHATKLLNVLPGKLDEKEKMLPDAQGGIRKQKFDEIIPAKGATKARVAFLTGCIQDELFRGTNADTINVLTRNGCQVLMPKNQACCGALHSHTGDIEHARELARRNIMAFEQTGADFYIVNASGCGSAMKDYAHLLHSDAAYAERAKKFVAKVRDLSEILVEVGFVPPKGRLKARVTYQDACHMRHGQKIFEQPRKLIKQIPGVEFVEMKESDWCCGSAGIYNVVQPEMANEVLGWKTANIRQTNADIVVASNPGCAIQISYGLREDGQKAEVLHLAELLERAYKAGE</sequence>
<dbReference type="GO" id="GO:0051539">
    <property type="term" value="F:4 iron, 4 sulfur cluster binding"/>
    <property type="evidence" value="ECO:0007669"/>
    <property type="project" value="UniProtKB-UniRule"/>
</dbReference>
<comment type="function">
    <text evidence="6">Component of a complex that catalyzes the oxidation of glycolate to glyoxylate.</text>
</comment>
<protein>
    <recommendedName>
        <fullName evidence="6">Glycolate oxidase iron-sulfur subunit</fullName>
        <ecNumber evidence="6">1.1.99.14</ecNumber>
    </recommendedName>
</protein>
<dbReference type="Proteomes" id="UP000521676">
    <property type="component" value="Unassembled WGS sequence"/>
</dbReference>
<keyword evidence="3" id="KW-0677">Repeat</keyword>
<dbReference type="InterPro" id="IPR017900">
    <property type="entry name" value="4Fe4S_Fe_S_CS"/>
</dbReference>
<dbReference type="Proteomes" id="UP001431572">
    <property type="component" value="Chromosome 2"/>
</dbReference>
<keyword evidence="4 6" id="KW-0408">Iron</keyword>
<evidence type="ECO:0000313" key="8">
    <source>
        <dbReference type="EMBL" id="NWJ47484.1"/>
    </source>
</evidence>
<organism evidence="8 10">
    <name type="scientific">Candidatus Chlorohelix allophototropha</name>
    <dbReference type="NCBI Taxonomy" id="3003348"/>
    <lineage>
        <taxon>Bacteria</taxon>
        <taxon>Bacillati</taxon>
        <taxon>Chloroflexota</taxon>
        <taxon>Chloroflexia</taxon>
        <taxon>Candidatus Chloroheliales</taxon>
        <taxon>Candidatus Chloroheliaceae</taxon>
        <taxon>Candidatus Chlorohelix</taxon>
    </lineage>
</organism>